<dbReference type="InterPro" id="IPR010982">
    <property type="entry name" value="Lambda_DNA-bd_dom_sf"/>
</dbReference>
<dbReference type="RefSeq" id="WP_052737039.1">
    <property type="nucleotide sequence ID" value="NZ_FONN01000006.1"/>
</dbReference>
<evidence type="ECO:0000256" key="1">
    <source>
        <dbReference type="ARBA" id="ARBA00023125"/>
    </source>
</evidence>
<evidence type="ECO:0000313" key="3">
    <source>
        <dbReference type="EMBL" id="SFE74218.1"/>
    </source>
</evidence>
<dbReference type="Pfam" id="PF01381">
    <property type="entry name" value="HTH_3"/>
    <property type="match status" value="1"/>
</dbReference>
<dbReference type="InterPro" id="IPR001387">
    <property type="entry name" value="Cro/C1-type_HTH"/>
</dbReference>
<reference evidence="4" key="1">
    <citation type="submission" date="2016-10" db="EMBL/GenBank/DDBJ databases">
        <authorList>
            <person name="Varghese N."/>
            <person name="Submissions S."/>
        </authorList>
    </citation>
    <scope>NUCLEOTIDE SEQUENCE [LARGE SCALE GENOMIC DNA]</scope>
    <source>
        <strain evidence="4">CGMCC 1.10223</strain>
    </source>
</reference>
<gene>
    <name evidence="3" type="ORF">SAMN04487969_10634</name>
</gene>
<dbReference type="Proteomes" id="UP000183410">
    <property type="component" value="Unassembled WGS sequence"/>
</dbReference>
<dbReference type="PROSITE" id="PS50943">
    <property type="entry name" value="HTH_CROC1"/>
    <property type="match status" value="1"/>
</dbReference>
<dbReference type="AlphaFoldDB" id="A0A1I2D116"/>
<sequence>MDDIQKKEMGMRIKALREKRGISQEELAEILGMKRTNISNYEAGRAVPPGNIIRDLATELRSTADHILGIESDHIPSWASSKDILDFKKMLEEEHEIMFDGVSMNAADKKRVNDILTGLFWEAKEMNRKEKK</sequence>
<protein>
    <submittedName>
        <fullName evidence="3">DNA-binding transcriptional regulator, XRE-family HTH domain</fullName>
    </submittedName>
</protein>
<name>A0A1I2D116_9BACL</name>
<accession>A0A1I2D116</accession>
<dbReference type="Gene3D" id="1.10.260.40">
    <property type="entry name" value="lambda repressor-like DNA-binding domains"/>
    <property type="match status" value="1"/>
</dbReference>
<organism evidence="3 4">
    <name type="scientific">Paenibacillus algorifonticola</name>
    <dbReference type="NCBI Taxonomy" id="684063"/>
    <lineage>
        <taxon>Bacteria</taxon>
        <taxon>Bacillati</taxon>
        <taxon>Bacillota</taxon>
        <taxon>Bacilli</taxon>
        <taxon>Bacillales</taxon>
        <taxon>Paenibacillaceae</taxon>
        <taxon>Paenibacillus</taxon>
    </lineage>
</organism>
<dbReference type="SMART" id="SM00530">
    <property type="entry name" value="HTH_XRE"/>
    <property type="match status" value="1"/>
</dbReference>
<evidence type="ECO:0000259" key="2">
    <source>
        <dbReference type="PROSITE" id="PS50943"/>
    </source>
</evidence>
<dbReference type="PANTHER" id="PTHR46558">
    <property type="entry name" value="TRACRIPTIONAL REGULATORY PROTEIN-RELATED-RELATED"/>
    <property type="match status" value="1"/>
</dbReference>
<dbReference type="CDD" id="cd00093">
    <property type="entry name" value="HTH_XRE"/>
    <property type="match status" value="1"/>
</dbReference>
<dbReference type="GO" id="GO:0003677">
    <property type="term" value="F:DNA binding"/>
    <property type="evidence" value="ECO:0007669"/>
    <property type="project" value="UniProtKB-KW"/>
</dbReference>
<dbReference type="SUPFAM" id="SSF47413">
    <property type="entry name" value="lambda repressor-like DNA-binding domains"/>
    <property type="match status" value="1"/>
</dbReference>
<evidence type="ECO:0000313" key="4">
    <source>
        <dbReference type="Proteomes" id="UP000183410"/>
    </source>
</evidence>
<dbReference type="EMBL" id="FONN01000006">
    <property type="protein sequence ID" value="SFE74218.1"/>
    <property type="molecule type" value="Genomic_DNA"/>
</dbReference>
<keyword evidence="1 3" id="KW-0238">DNA-binding</keyword>
<keyword evidence="4" id="KW-1185">Reference proteome</keyword>
<dbReference type="PANTHER" id="PTHR46558:SF11">
    <property type="entry name" value="HTH-TYPE TRANSCRIPTIONAL REGULATOR XRE"/>
    <property type="match status" value="1"/>
</dbReference>
<feature type="domain" description="HTH cro/C1-type" evidence="2">
    <location>
        <begin position="13"/>
        <end position="67"/>
    </location>
</feature>
<proteinExistence type="predicted"/>